<accession>A0A3A5JWC1</accession>
<comment type="caution">
    <text evidence="2">The sequence shown here is derived from an EMBL/GenBank/DDBJ whole genome shotgun (WGS) entry which is preliminary data.</text>
</comment>
<sequence length="247" mass="26732">MLQTATVDFQGFPATIGRSTRHGRDMGEAALAHSGAVNSNAGKIPGEKLFGVGRCPHCAVANPNLNRLWSDTWRQLGEAHWATFRCNSCAGVTSVKMHFANNNRMQVVASYPDAKTAHEDIPEPARTFLQQAFDTLHAPDAAAVMAGSAVDGMLKKYGLTEGSLYARIDEALKQSLLTEGMATWAHSVRLGSNRPRHADEVRPHVSPDEAKQSVEFAEALGNFLFVLTARIDRGIKAAEEAEKSPPP</sequence>
<dbReference type="InterPro" id="IPR025285">
    <property type="entry name" value="DUF4145"/>
</dbReference>
<feature type="domain" description="DUF4145" evidence="1">
    <location>
        <begin position="137"/>
        <end position="216"/>
    </location>
</feature>
<gene>
    <name evidence="2" type="ORF">D3227_37180</name>
</gene>
<name>A0A3A5JWC1_9HYPH</name>
<evidence type="ECO:0000313" key="2">
    <source>
        <dbReference type="EMBL" id="RJT26627.1"/>
    </source>
</evidence>
<dbReference type="OrthoDB" id="6712829at2"/>
<evidence type="ECO:0000259" key="1">
    <source>
        <dbReference type="Pfam" id="PF13643"/>
    </source>
</evidence>
<evidence type="ECO:0000313" key="3">
    <source>
        <dbReference type="Proteomes" id="UP000272706"/>
    </source>
</evidence>
<proteinExistence type="predicted"/>
<reference evidence="2 3" key="1">
    <citation type="submission" date="2018-09" db="EMBL/GenBank/DDBJ databases">
        <title>Mesorhizobium carmichaelinearum sp. nov. isolated from Carmichaelinea spp. root nodules in New Zealand.</title>
        <authorList>
            <person name="De Meyer S.E."/>
        </authorList>
    </citation>
    <scope>NUCLEOTIDE SEQUENCE [LARGE SCALE GENOMIC DNA]</scope>
    <source>
        <strain evidence="2 3">ICMP19557</strain>
    </source>
</reference>
<dbReference type="EMBL" id="QZWZ01000069">
    <property type="protein sequence ID" value="RJT26627.1"/>
    <property type="molecule type" value="Genomic_DNA"/>
</dbReference>
<keyword evidence="3" id="KW-1185">Reference proteome</keyword>
<dbReference type="Proteomes" id="UP000272706">
    <property type="component" value="Unassembled WGS sequence"/>
</dbReference>
<protein>
    <submittedName>
        <fullName evidence="2">DUF4145 domain-containing protein</fullName>
    </submittedName>
</protein>
<dbReference type="AlphaFoldDB" id="A0A3A5JWC1"/>
<organism evidence="2 3">
    <name type="scientific">Mesorhizobium waimense</name>
    <dbReference type="NCBI Taxonomy" id="1300307"/>
    <lineage>
        <taxon>Bacteria</taxon>
        <taxon>Pseudomonadati</taxon>
        <taxon>Pseudomonadota</taxon>
        <taxon>Alphaproteobacteria</taxon>
        <taxon>Hyphomicrobiales</taxon>
        <taxon>Phyllobacteriaceae</taxon>
        <taxon>Mesorhizobium</taxon>
    </lineage>
</organism>
<dbReference type="Pfam" id="PF13643">
    <property type="entry name" value="DUF4145"/>
    <property type="match status" value="1"/>
</dbReference>